<feature type="transmembrane region" description="Helical" evidence="1">
    <location>
        <begin position="20"/>
        <end position="41"/>
    </location>
</feature>
<keyword evidence="3" id="KW-1185">Reference proteome</keyword>
<evidence type="ECO:0000256" key="1">
    <source>
        <dbReference type="SAM" id="Phobius"/>
    </source>
</evidence>
<dbReference type="EMBL" id="CP018632">
    <property type="protein sequence ID" value="ASJ72735.1"/>
    <property type="molecule type" value="Genomic_DNA"/>
</dbReference>
<keyword evidence="1" id="KW-0812">Transmembrane</keyword>
<dbReference type="AlphaFoldDB" id="A0A2Z2NQH2"/>
<reference evidence="2 3" key="1">
    <citation type="submission" date="2016-12" db="EMBL/GenBank/DDBJ databases">
        <authorList>
            <person name="Song W.-J."/>
            <person name="Kurnit D.M."/>
        </authorList>
    </citation>
    <scope>NUCLEOTIDE SEQUENCE [LARGE SCALE GENOMIC DNA]</scope>
    <source>
        <strain evidence="2 3">IMCC3135</strain>
    </source>
</reference>
<gene>
    <name evidence="2" type="ORF">IMCC3135_13250</name>
</gene>
<dbReference type="CDD" id="cd18774">
    <property type="entry name" value="PDC2_HK_sensor"/>
    <property type="match status" value="1"/>
</dbReference>
<feature type="transmembrane region" description="Helical" evidence="1">
    <location>
        <begin position="354"/>
        <end position="373"/>
    </location>
</feature>
<dbReference type="RefSeq" id="WP_088918024.1">
    <property type="nucleotide sequence ID" value="NZ_CP018632.1"/>
</dbReference>
<sequence length="393" mass="42607">MSDDQLRGKGRYRWFNNRLAVMAALGLVAFASTASIAILAVRDVRATNEARMHDHLRAELAVHRNAVKAYLGDIADNLESLTEAPGSLTMLKEFEMVASALGQDAGVRLQRAYIDENPNSPLRRDDLLRSGENSAYDAVHARYHQWLRDLVKEHDYYDLFVVSGSGDILYTVHKRMDFATSLVDGPFADTELADTFAQLRDDAFPGDLVFGDFVAYEPNDGKPAAFVGMPLMEADGFAGALIVQLRTRPFGARMDTARALGESGKAYLVGPDRLTRSGSRVGGNQDALGLRIDTPSVERALAGLSGVQVINDHRGVSVFSAHAPLVWNGTSWAVVVEIDHAAVDGPIRELMTRLVLGSGLCILLAALLGWVVGAPEPRARVVLPVLGDDSLDV</sequence>
<keyword evidence="1" id="KW-0472">Membrane</keyword>
<keyword evidence="1" id="KW-1133">Transmembrane helix</keyword>
<evidence type="ECO:0008006" key="4">
    <source>
        <dbReference type="Google" id="ProtNLM"/>
    </source>
</evidence>
<organism evidence="2 3">
    <name type="scientific">Granulosicoccus antarcticus IMCC3135</name>
    <dbReference type="NCBI Taxonomy" id="1192854"/>
    <lineage>
        <taxon>Bacteria</taxon>
        <taxon>Pseudomonadati</taxon>
        <taxon>Pseudomonadota</taxon>
        <taxon>Gammaproteobacteria</taxon>
        <taxon>Chromatiales</taxon>
        <taxon>Granulosicoccaceae</taxon>
        <taxon>Granulosicoccus</taxon>
    </lineage>
</organism>
<dbReference type="Proteomes" id="UP000250079">
    <property type="component" value="Chromosome"/>
</dbReference>
<proteinExistence type="predicted"/>
<dbReference type="KEGG" id="gai:IMCC3135_13250"/>
<name>A0A2Z2NQH2_9GAMM</name>
<evidence type="ECO:0000313" key="2">
    <source>
        <dbReference type="EMBL" id="ASJ72735.1"/>
    </source>
</evidence>
<dbReference type="OrthoDB" id="9806704at2"/>
<evidence type="ECO:0000313" key="3">
    <source>
        <dbReference type="Proteomes" id="UP000250079"/>
    </source>
</evidence>
<protein>
    <recommendedName>
        <fullName evidence="4">Cache domain-containing protein</fullName>
    </recommendedName>
</protein>
<accession>A0A2Z2NQH2</accession>